<dbReference type="InterPro" id="IPR055122">
    <property type="entry name" value="Med14_N"/>
</dbReference>
<keyword evidence="6 9" id="KW-0804">Transcription</keyword>
<gene>
    <name evidence="12" type="ORF">KHLLAP_LOCUS1403</name>
</gene>
<evidence type="ECO:0000313" key="13">
    <source>
        <dbReference type="Proteomes" id="UP001295740"/>
    </source>
</evidence>
<dbReference type="Pfam" id="PF26204">
    <property type="entry name" value="Med14_fung"/>
    <property type="match status" value="1"/>
</dbReference>
<dbReference type="PANTHER" id="PTHR12809">
    <property type="entry name" value="MEDIATOR COMPLEX SUBUNIT"/>
    <property type="match status" value="1"/>
</dbReference>
<evidence type="ECO:0000256" key="1">
    <source>
        <dbReference type="ARBA" id="ARBA00004123"/>
    </source>
</evidence>
<evidence type="ECO:0000256" key="3">
    <source>
        <dbReference type="ARBA" id="ARBA00019619"/>
    </source>
</evidence>
<dbReference type="Proteomes" id="UP001295740">
    <property type="component" value="Unassembled WGS sequence"/>
</dbReference>
<accession>A0AAI8VAP6</accession>
<evidence type="ECO:0000256" key="7">
    <source>
        <dbReference type="ARBA" id="ARBA00023242"/>
    </source>
</evidence>
<proteinExistence type="inferred from homology"/>
<dbReference type="EMBL" id="CAUWAG010000003">
    <property type="protein sequence ID" value="CAJ2500935.1"/>
    <property type="molecule type" value="Genomic_DNA"/>
</dbReference>
<comment type="function">
    <text evidence="9">Component of the Mediator complex, a coactivator involved in the regulated transcription of nearly all RNA polymerase II-dependent genes. Mediator functions as a bridge to convey information from gene-specific regulatory proteins to the basal RNA polymerase II transcription machinery. Mediator is recruited to promoters by direct interactions with regulatory proteins and serves as a scaffold for the assembly of a functional preinitiation complex with RNA polymerase II and the general transcription factors.</text>
</comment>
<evidence type="ECO:0000256" key="5">
    <source>
        <dbReference type="ARBA" id="ARBA00023159"/>
    </source>
</evidence>
<dbReference type="Pfam" id="PF08638">
    <property type="entry name" value="Med14"/>
    <property type="match status" value="1"/>
</dbReference>
<feature type="compositionally biased region" description="Polar residues" evidence="10">
    <location>
        <begin position="1075"/>
        <end position="1096"/>
    </location>
</feature>
<sequence>MPGVVMMENGTRDTPSTNHDRHNGQLANGQNGLVSKTTDGSDGGANVMVNGNSSGNGNGPANANTNMAATSRINDLPEEIQHITQGYMPLGVLLSRLAQNTHNQLVDEIAALAKMPVSAPTVNSNSAHPDGVDDTSPENLAKKVRLLNFVQERHGEWVKALVISNWSRRAEPVSKLIDLMHHINTQRKIYDDSLDYMINIKRDLTYARLPNPDLRTALQVLSTGHAPWMPDINYIEPPPLTPKEQLHWVENLNTLLSLRLNLEDHENIPDHFQDYDIDSGRVTFKVAGEFEVDLTIADEDFEKQFWFIDFRFAFTPAPTELSESLRMYLENKVNEMLEKDGLYGCFKFLHEFVLTHKITEYVRQALELSKGRWVDTLKVERLNRAMSIQYWANRYPPDGPRSWIILGVHSGRKPGSLANEKSSSHLVLRWFRDNKEVKDVTLPIDSASISTEDLLNRVIGTHIESILGAIHDRLKPHGRFTKREAGLTLRTSRDNPIESALEVQLCDTQYQSLQISPITGLLVMKPQSNISRIGEQKLNWGTRDPIQEGVNCLESVRCHFAVDELNRRGRSIGWAMCRSPVKPEDVKALLQTKQHAHNQAIWLQRQGWPENWYLMVSMSLGGDRWWLIETMSHPTGPRVLSCTSLPLSCGTPKLSDKFFANITAFTAAVISQATDLRALHQQKIEHKAHGGINRSLPANMKVPTVFIRLSDMLGAQPHGSTRKVPSWALDFVQVMFTGMSHRISKLQSKLQESGGGIEGSAELARERHLMKTLVDARLKVAHAAQFGLLKGIVERDMAFNERLGVFAFRLEAPLGSSILDTLIHRVQALARLADCIEAIRRSDRDIQCEEITLSKVVFSYSGRLKSSSDAVAPQKGHRWKATLDLGTDKIKLLLEQCNPQLRVLDLFQKMLNSDLRFRKLPFFLSGLLPLQEALDSVEDAWQGLTMNDQGRVEIFSAHLDWLNVHYVVPGANRNTPRCLTMQIRLKERRGDVRWHIFREERGPMKNPDDEFKKILQKVWAAENGGWQYLGDSAAVEPDGRVGELVKAIDEAVRPLATRSPSVMKQSQAKAPPAKSHNQNQNHNKTMASNKGRQQQGAVVINIDD</sequence>
<dbReference type="InterPro" id="IPR013947">
    <property type="entry name" value="Mediator_Med14"/>
</dbReference>
<keyword evidence="7 9" id="KW-0539">Nucleus</keyword>
<dbReference type="PANTHER" id="PTHR12809:SF2">
    <property type="entry name" value="MEDIATOR OF RNA POLYMERASE II TRANSCRIPTION SUBUNIT 14"/>
    <property type="match status" value="1"/>
</dbReference>
<evidence type="ECO:0000313" key="12">
    <source>
        <dbReference type="EMBL" id="CAJ2500935.1"/>
    </source>
</evidence>
<evidence type="ECO:0000256" key="8">
    <source>
        <dbReference type="ARBA" id="ARBA00032007"/>
    </source>
</evidence>
<comment type="caution">
    <text evidence="12">The sequence shown here is derived from an EMBL/GenBank/DDBJ whole genome shotgun (WGS) entry which is preliminary data.</text>
</comment>
<feature type="compositionally biased region" description="Polar residues" evidence="10">
    <location>
        <begin position="25"/>
        <end position="40"/>
    </location>
</feature>
<keyword evidence="13" id="KW-1185">Reference proteome</keyword>
<keyword evidence="4 9" id="KW-0805">Transcription regulation</keyword>
<evidence type="ECO:0000256" key="4">
    <source>
        <dbReference type="ARBA" id="ARBA00023015"/>
    </source>
</evidence>
<comment type="subcellular location">
    <subcellularLocation>
        <location evidence="1 9">Nucleus</location>
    </subcellularLocation>
</comment>
<evidence type="ECO:0000256" key="6">
    <source>
        <dbReference type="ARBA" id="ARBA00023163"/>
    </source>
</evidence>
<organism evidence="12 13">
    <name type="scientific">Anthostomella pinea</name>
    <dbReference type="NCBI Taxonomy" id="933095"/>
    <lineage>
        <taxon>Eukaryota</taxon>
        <taxon>Fungi</taxon>
        <taxon>Dikarya</taxon>
        <taxon>Ascomycota</taxon>
        <taxon>Pezizomycotina</taxon>
        <taxon>Sordariomycetes</taxon>
        <taxon>Xylariomycetidae</taxon>
        <taxon>Xylariales</taxon>
        <taxon>Xylariaceae</taxon>
        <taxon>Anthostomella</taxon>
    </lineage>
</organism>
<evidence type="ECO:0000256" key="9">
    <source>
        <dbReference type="RuleBase" id="RU365082"/>
    </source>
</evidence>
<feature type="region of interest" description="Disordered" evidence="10">
    <location>
        <begin position="1056"/>
        <end position="1104"/>
    </location>
</feature>
<keyword evidence="5 9" id="KW-0010">Activator</keyword>
<name>A0AAI8VAP6_9PEZI</name>
<evidence type="ECO:0000256" key="2">
    <source>
        <dbReference type="ARBA" id="ARBA00007813"/>
    </source>
</evidence>
<dbReference type="GO" id="GO:0006357">
    <property type="term" value="P:regulation of transcription by RNA polymerase II"/>
    <property type="evidence" value="ECO:0007669"/>
    <property type="project" value="InterPro"/>
</dbReference>
<dbReference type="GO" id="GO:0070847">
    <property type="term" value="C:core mediator complex"/>
    <property type="evidence" value="ECO:0007669"/>
    <property type="project" value="TreeGrafter"/>
</dbReference>
<feature type="compositionally biased region" description="Low complexity" evidence="10">
    <location>
        <begin position="44"/>
        <end position="66"/>
    </location>
</feature>
<dbReference type="AlphaFoldDB" id="A0AAI8VAP6"/>
<evidence type="ECO:0000259" key="11">
    <source>
        <dbReference type="Pfam" id="PF08638"/>
    </source>
</evidence>
<feature type="compositionally biased region" description="Polar residues" evidence="10">
    <location>
        <begin position="1058"/>
        <end position="1068"/>
    </location>
</feature>
<reference evidence="12" key="1">
    <citation type="submission" date="2023-10" db="EMBL/GenBank/DDBJ databases">
        <authorList>
            <person name="Hackl T."/>
        </authorList>
    </citation>
    <scope>NUCLEOTIDE SEQUENCE</scope>
</reference>
<comment type="subunit">
    <text evidence="9">Component of the Mediator complex.</text>
</comment>
<feature type="domain" description="Mediator complex subunit MED14 N-terminal" evidence="11">
    <location>
        <begin position="87"/>
        <end position="298"/>
    </location>
</feature>
<comment type="similarity">
    <text evidence="2 9">Belongs to the Mediator complex subunit 14 family.</text>
</comment>
<evidence type="ECO:0000256" key="10">
    <source>
        <dbReference type="SAM" id="MobiDB-lite"/>
    </source>
</evidence>
<feature type="region of interest" description="Disordered" evidence="10">
    <location>
        <begin position="1"/>
        <end position="66"/>
    </location>
</feature>
<dbReference type="GO" id="GO:0003712">
    <property type="term" value="F:transcription coregulator activity"/>
    <property type="evidence" value="ECO:0007669"/>
    <property type="project" value="UniProtKB-UniRule"/>
</dbReference>
<protein>
    <recommendedName>
        <fullName evidence="3 9">Mediator of RNA polymerase II transcription subunit 14</fullName>
    </recommendedName>
    <alternativeName>
        <fullName evidence="8 9">Mediator complex subunit 14</fullName>
    </alternativeName>
</protein>
<dbReference type="GO" id="GO:0016592">
    <property type="term" value="C:mediator complex"/>
    <property type="evidence" value="ECO:0007669"/>
    <property type="project" value="UniProtKB-UniRule"/>
</dbReference>